<gene>
    <name evidence="2" type="ORF">RHAB21_02989</name>
</gene>
<proteinExistence type="predicted"/>
<evidence type="ECO:0000256" key="1">
    <source>
        <dbReference type="SAM" id="Phobius"/>
    </source>
</evidence>
<sequence>MNRIKNLWKEQAMTTHSFSLEDIRSRQAELDRLIYRRNRMEYLTGGLAAAFLLVIGLIALSGADTAADLARAAGFLLLTAGLGIAGIRLFRGSRPGSDGDLAATGREHLLSRRERERRLLASAWLWYVLPLVPGFVLVYLGTWMADPARPAFPLVAGAATFVFLVGVGLVNRAAARRLLREREEMMNELDDQALVDIARARAVEKGVRIDLDDC</sequence>
<feature type="transmembrane region" description="Helical" evidence="1">
    <location>
        <begin position="69"/>
        <end position="90"/>
    </location>
</feature>
<keyword evidence="1" id="KW-0812">Transmembrane</keyword>
<keyword evidence="1" id="KW-1133">Transmembrane helix</keyword>
<feature type="transmembrane region" description="Helical" evidence="1">
    <location>
        <begin position="119"/>
        <end position="145"/>
    </location>
</feature>
<dbReference type="Proteomes" id="UP000601041">
    <property type="component" value="Unassembled WGS sequence"/>
</dbReference>
<name>A0ABN7JNM7_9HYPH</name>
<comment type="caution">
    <text evidence="2">The sequence shown here is derived from an EMBL/GenBank/DDBJ whole genome shotgun (WGS) entry which is preliminary data.</text>
</comment>
<evidence type="ECO:0000313" key="3">
    <source>
        <dbReference type="Proteomes" id="UP000601041"/>
    </source>
</evidence>
<keyword evidence="1" id="KW-0472">Membrane</keyword>
<evidence type="ECO:0000313" key="2">
    <source>
        <dbReference type="EMBL" id="CAD7040001.1"/>
    </source>
</evidence>
<feature type="transmembrane region" description="Helical" evidence="1">
    <location>
        <begin position="42"/>
        <end position="63"/>
    </location>
</feature>
<feature type="transmembrane region" description="Helical" evidence="1">
    <location>
        <begin position="151"/>
        <end position="170"/>
    </location>
</feature>
<accession>A0ABN7JNM7</accession>
<protein>
    <submittedName>
        <fullName evidence="2">Uncharacterized protein</fullName>
    </submittedName>
</protein>
<keyword evidence="3" id="KW-1185">Reference proteome</keyword>
<reference evidence="2 3" key="1">
    <citation type="submission" date="2020-11" db="EMBL/GenBank/DDBJ databases">
        <authorList>
            <person name="Lassalle F."/>
        </authorList>
    </citation>
    <scope>NUCLEOTIDE SEQUENCE [LARGE SCALE GENOMIC DNA]</scope>
    <source>
        <strain evidence="2 3">AB21</strain>
    </source>
</reference>
<organism evidence="2 3">
    <name type="scientific">Pseudorhizobium halotolerans</name>
    <dbReference type="NCBI Taxonomy" id="1233081"/>
    <lineage>
        <taxon>Bacteria</taxon>
        <taxon>Pseudomonadati</taxon>
        <taxon>Pseudomonadota</taxon>
        <taxon>Alphaproteobacteria</taxon>
        <taxon>Hyphomicrobiales</taxon>
        <taxon>Rhizobiaceae</taxon>
        <taxon>Rhizobium/Agrobacterium group</taxon>
        <taxon>Pseudorhizobium</taxon>
    </lineage>
</organism>
<dbReference type="EMBL" id="CABFWE030000005">
    <property type="protein sequence ID" value="CAD7040001.1"/>
    <property type="molecule type" value="Genomic_DNA"/>
</dbReference>